<name>I4BC61_MYCCN</name>
<dbReference type="OrthoDB" id="4632376at2"/>
<dbReference type="EMBL" id="CP003053">
    <property type="protein sequence ID" value="AFM14868.1"/>
    <property type="molecule type" value="Genomic_DNA"/>
</dbReference>
<proteinExistence type="predicted"/>
<dbReference type="HOGENOM" id="CLU_201808_1_1_11"/>
<dbReference type="KEGG" id="mcb:Mycch_0040"/>
<gene>
    <name evidence="1" type="ordered locus">Mycch_0040</name>
</gene>
<dbReference type="InterPro" id="IPR017136">
    <property type="entry name" value="UCP037205"/>
</dbReference>
<evidence type="ECO:0000313" key="2">
    <source>
        <dbReference type="Proteomes" id="UP000006057"/>
    </source>
</evidence>
<dbReference type="Proteomes" id="UP000006057">
    <property type="component" value="Chromosome"/>
</dbReference>
<dbReference type="AlphaFoldDB" id="I4BC61"/>
<organism evidence="1 2">
    <name type="scientific">Mycolicibacterium chubuense (strain NBB4)</name>
    <name type="common">Mycobacterium chubuense</name>
    <dbReference type="NCBI Taxonomy" id="710421"/>
    <lineage>
        <taxon>Bacteria</taxon>
        <taxon>Bacillati</taxon>
        <taxon>Actinomycetota</taxon>
        <taxon>Actinomycetes</taxon>
        <taxon>Mycobacteriales</taxon>
        <taxon>Mycobacteriaceae</taxon>
        <taxon>Mycolicibacterium</taxon>
    </lineage>
</organism>
<keyword evidence="2" id="KW-1185">Reference proteome</keyword>
<protein>
    <recommendedName>
        <fullName evidence="3">DUF2256 domain-containing protein</fullName>
    </recommendedName>
</protein>
<evidence type="ECO:0008006" key="3">
    <source>
        <dbReference type="Google" id="ProtNLM"/>
    </source>
</evidence>
<dbReference type="STRING" id="710421.Mycch_0040"/>
<reference evidence="1 2" key="1">
    <citation type="submission" date="2012-06" db="EMBL/GenBank/DDBJ databases">
        <title>Complete sequence of chromosome of Mycobacterium chubuense NBB4.</title>
        <authorList>
            <consortium name="US DOE Joint Genome Institute"/>
            <person name="Lucas S."/>
            <person name="Han J."/>
            <person name="Lapidus A."/>
            <person name="Cheng J.-F."/>
            <person name="Goodwin L."/>
            <person name="Pitluck S."/>
            <person name="Peters L."/>
            <person name="Mikhailova N."/>
            <person name="Teshima H."/>
            <person name="Detter J.C."/>
            <person name="Han C."/>
            <person name="Tapia R."/>
            <person name="Land M."/>
            <person name="Hauser L."/>
            <person name="Kyrpides N."/>
            <person name="Ivanova N."/>
            <person name="Pagani I."/>
            <person name="Mattes T."/>
            <person name="Holmes A."/>
            <person name="Rutledge P."/>
            <person name="Paulsen I."/>
            <person name="Coleman N."/>
            <person name="Woyke T."/>
        </authorList>
    </citation>
    <scope>NUCLEOTIDE SEQUENCE [LARGE SCALE GENOMIC DNA]</scope>
    <source>
        <strain evidence="1 2">NBB4</strain>
    </source>
</reference>
<evidence type="ECO:0000313" key="1">
    <source>
        <dbReference type="EMBL" id="AFM14868.1"/>
    </source>
</evidence>
<dbReference type="RefSeq" id="WP_014813360.1">
    <property type="nucleotide sequence ID" value="NC_018027.1"/>
</dbReference>
<sequence>MSKDSEQKICPWCGRPFSNRKKWRNRGAWERVIYCSRRCRDSVR</sequence>
<accession>I4BC61</accession>
<dbReference type="Pfam" id="PF10013">
    <property type="entry name" value="DUF2256"/>
    <property type="match status" value="1"/>
</dbReference>